<dbReference type="EMBL" id="CP098736">
    <property type="protein sequence ID" value="USE79003.1"/>
    <property type="molecule type" value="Genomic_DNA"/>
</dbReference>
<dbReference type="Proteomes" id="UP001056648">
    <property type="component" value="Chromosome 2"/>
</dbReference>
<gene>
    <name evidence="1" type="ORF">NDR89_20415</name>
</gene>
<organism evidence="1 2">
    <name type="scientific">Cupriavidus gilardii</name>
    <dbReference type="NCBI Taxonomy" id="82541"/>
    <lineage>
        <taxon>Bacteria</taxon>
        <taxon>Pseudomonadati</taxon>
        <taxon>Pseudomonadota</taxon>
        <taxon>Betaproteobacteria</taxon>
        <taxon>Burkholderiales</taxon>
        <taxon>Burkholderiaceae</taxon>
        <taxon>Cupriavidus</taxon>
    </lineage>
</organism>
<proteinExistence type="predicted"/>
<dbReference type="RefSeq" id="WP_252252724.1">
    <property type="nucleotide sequence ID" value="NZ_CP098736.1"/>
</dbReference>
<keyword evidence="2" id="KW-1185">Reference proteome</keyword>
<protein>
    <submittedName>
        <fullName evidence="1">Uncharacterized protein</fullName>
    </submittedName>
</protein>
<sequence length="66" mass="7787">MTLPAHMYRDPAEVYERAEARSCKGCHWEKTARLFGTTVRVCTKLLPDGKRRNYGRRCRHYNDGEK</sequence>
<accession>A0ABY4VP90</accession>
<evidence type="ECO:0000313" key="2">
    <source>
        <dbReference type="Proteomes" id="UP001056648"/>
    </source>
</evidence>
<evidence type="ECO:0000313" key="1">
    <source>
        <dbReference type="EMBL" id="USE79003.1"/>
    </source>
</evidence>
<name>A0ABY4VP90_9BURK</name>
<reference evidence="1" key="1">
    <citation type="submission" date="2022-06" db="EMBL/GenBank/DDBJ databases">
        <title>Complete genome sequence and characterization of Cupriavidus gilardii QJ1 isolated from contaminating cells.</title>
        <authorList>
            <person name="Qi J."/>
        </authorList>
    </citation>
    <scope>NUCLEOTIDE SEQUENCE</scope>
    <source>
        <strain evidence="1">QJ1</strain>
    </source>
</reference>